<reference evidence="2" key="1">
    <citation type="submission" date="2020-06" db="EMBL/GenBank/DDBJ databases">
        <title>Draft genome of Bugula neritina, a colonial animal packing powerful symbionts and potential medicines.</title>
        <authorList>
            <person name="Rayko M."/>
        </authorList>
    </citation>
    <scope>NUCLEOTIDE SEQUENCE [LARGE SCALE GENOMIC DNA]</scope>
    <source>
        <strain evidence="2">Kwan_BN1</strain>
    </source>
</reference>
<evidence type="ECO:0000256" key="1">
    <source>
        <dbReference type="SAM" id="MobiDB-lite"/>
    </source>
</evidence>
<dbReference type="Proteomes" id="UP000593567">
    <property type="component" value="Unassembled WGS sequence"/>
</dbReference>
<dbReference type="AlphaFoldDB" id="A0A7J7JHU6"/>
<gene>
    <name evidence="2" type="ORF">EB796_015775</name>
</gene>
<feature type="region of interest" description="Disordered" evidence="1">
    <location>
        <begin position="67"/>
        <end position="136"/>
    </location>
</feature>
<evidence type="ECO:0000313" key="3">
    <source>
        <dbReference type="Proteomes" id="UP000593567"/>
    </source>
</evidence>
<keyword evidence="3" id="KW-1185">Reference proteome</keyword>
<name>A0A7J7JHU6_BUGNE</name>
<evidence type="ECO:0000313" key="2">
    <source>
        <dbReference type="EMBL" id="KAF6025912.1"/>
    </source>
</evidence>
<accession>A0A7J7JHU6</accession>
<dbReference type="EMBL" id="VXIV02002398">
    <property type="protein sequence ID" value="KAF6025912.1"/>
    <property type="molecule type" value="Genomic_DNA"/>
</dbReference>
<sequence length="136" mass="14536">MSENISEDVRDVILTLRMADNANSWVLQDPFSMRDFNLPDPLIPEESGTESATSQLVREALKIRSSAGALPAEALPAETPPAETPHAETPPAETPPAETPPAETPPAETPPAETPPAETPPAETPPAETRLLRLRC</sequence>
<organism evidence="2 3">
    <name type="scientific">Bugula neritina</name>
    <name type="common">Brown bryozoan</name>
    <name type="synonym">Sertularia neritina</name>
    <dbReference type="NCBI Taxonomy" id="10212"/>
    <lineage>
        <taxon>Eukaryota</taxon>
        <taxon>Metazoa</taxon>
        <taxon>Spiralia</taxon>
        <taxon>Lophotrochozoa</taxon>
        <taxon>Bryozoa</taxon>
        <taxon>Gymnolaemata</taxon>
        <taxon>Cheilostomatida</taxon>
        <taxon>Flustrina</taxon>
        <taxon>Buguloidea</taxon>
        <taxon>Bugulidae</taxon>
        <taxon>Bugula</taxon>
    </lineage>
</organism>
<feature type="compositionally biased region" description="Pro residues" evidence="1">
    <location>
        <begin position="92"/>
        <end position="124"/>
    </location>
</feature>
<protein>
    <submittedName>
        <fullName evidence="2">Uncharacterized protein</fullName>
    </submittedName>
</protein>
<comment type="caution">
    <text evidence="2">The sequence shown here is derived from an EMBL/GenBank/DDBJ whole genome shotgun (WGS) entry which is preliminary data.</text>
</comment>
<proteinExistence type="predicted"/>